<dbReference type="PANTHER" id="PTHR42973:SF39">
    <property type="entry name" value="FAD-BINDING PCMH-TYPE DOMAIN-CONTAINING PROTEIN"/>
    <property type="match status" value="1"/>
</dbReference>
<keyword evidence="3" id="KW-0285">Flavoprotein</keyword>
<comment type="cofactor">
    <cofactor evidence="1">
        <name>FAD</name>
        <dbReference type="ChEBI" id="CHEBI:57692"/>
    </cofactor>
</comment>
<keyword evidence="7" id="KW-1185">Reference proteome</keyword>
<dbReference type="InterPro" id="IPR050416">
    <property type="entry name" value="FAD-linked_Oxidoreductase"/>
</dbReference>
<dbReference type="Gene3D" id="3.30.465.10">
    <property type="match status" value="1"/>
</dbReference>
<evidence type="ECO:0000256" key="3">
    <source>
        <dbReference type="ARBA" id="ARBA00022630"/>
    </source>
</evidence>
<keyword evidence="5" id="KW-0560">Oxidoreductase</keyword>
<sequence length="148" mass="16226">GFGSFSKRFGLAAAGLLEAEVVTADGQVRIANACTHPDLFWGLKGGGGGSLGVVTRLTLRTHALPEVVGAMFGAVKANSDAAFRRLIDRFMAFYRDSLFNPRWGEQVRFRRDNTMMLSMVFQGIDRDAAMAVWQPFLSWIADQGGDYT</sequence>
<comment type="similarity">
    <text evidence="2">Belongs to the oxygen-dependent FAD-linked oxidoreductase family.</text>
</comment>
<dbReference type="SUPFAM" id="SSF56176">
    <property type="entry name" value="FAD-binding/transporter-associated domain-like"/>
    <property type="match status" value="1"/>
</dbReference>
<evidence type="ECO:0000256" key="2">
    <source>
        <dbReference type="ARBA" id="ARBA00005466"/>
    </source>
</evidence>
<evidence type="ECO:0000313" key="7">
    <source>
        <dbReference type="Proteomes" id="UP000248259"/>
    </source>
</evidence>
<name>A0A323UP38_9RHOO</name>
<dbReference type="InterPro" id="IPR016169">
    <property type="entry name" value="FAD-bd_PCMH_sub2"/>
</dbReference>
<gene>
    <name evidence="6" type="ORF">DNK49_23395</name>
</gene>
<dbReference type="Proteomes" id="UP000248259">
    <property type="component" value="Unassembled WGS sequence"/>
</dbReference>
<dbReference type="EMBL" id="QKOE01000131">
    <property type="protein sequence ID" value="PZA14159.1"/>
    <property type="molecule type" value="Genomic_DNA"/>
</dbReference>
<protein>
    <submittedName>
        <fullName evidence="6">FAD-linked oxidoreductase</fullName>
    </submittedName>
</protein>
<accession>A0A323UP38</accession>
<dbReference type="GO" id="GO:0050660">
    <property type="term" value="F:flavin adenine dinucleotide binding"/>
    <property type="evidence" value="ECO:0007669"/>
    <property type="project" value="InterPro"/>
</dbReference>
<dbReference type="PANTHER" id="PTHR42973">
    <property type="entry name" value="BINDING OXIDOREDUCTASE, PUTATIVE (AFU_ORTHOLOGUE AFUA_1G17690)-RELATED"/>
    <property type="match status" value="1"/>
</dbReference>
<dbReference type="InterPro" id="IPR036318">
    <property type="entry name" value="FAD-bd_PCMH-like_sf"/>
</dbReference>
<organism evidence="6 7">
    <name type="scientific">Parazoarcus communis SWub3 = DSM 12120</name>
    <dbReference type="NCBI Taxonomy" id="1121029"/>
    <lineage>
        <taxon>Bacteria</taxon>
        <taxon>Pseudomonadati</taxon>
        <taxon>Pseudomonadota</taxon>
        <taxon>Betaproteobacteria</taxon>
        <taxon>Rhodocyclales</taxon>
        <taxon>Zoogloeaceae</taxon>
        <taxon>Parazoarcus</taxon>
    </lineage>
</organism>
<evidence type="ECO:0000313" key="6">
    <source>
        <dbReference type="EMBL" id="PZA14159.1"/>
    </source>
</evidence>
<evidence type="ECO:0000256" key="5">
    <source>
        <dbReference type="ARBA" id="ARBA00023002"/>
    </source>
</evidence>
<reference evidence="6 7" key="1">
    <citation type="submission" date="2018-06" db="EMBL/GenBank/DDBJ databases">
        <title>Azoarcus communis strain SWub3 genome.</title>
        <authorList>
            <person name="Zorraquino Salvo V."/>
            <person name="Toubiana D."/>
            <person name="Blumwald E."/>
        </authorList>
    </citation>
    <scope>NUCLEOTIDE SEQUENCE [LARGE SCALE GENOMIC DNA]</scope>
    <source>
        <strain evidence="6 7">SWub3</strain>
    </source>
</reference>
<evidence type="ECO:0000256" key="4">
    <source>
        <dbReference type="ARBA" id="ARBA00022827"/>
    </source>
</evidence>
<keyword evidence="4" id="KW-0274">FAD</keyword>
<evidence type="ECO:0000256" key="1">
    <source>
        <dbReference type="ARBA" id="ARBA00001974"/>
    </source>
</evidence>
<feature type="non-terminal residue" evidence="6">
    <location>
        <position position="1"/>
    </location>
</feature>
<comment type="caution">
    <text evidence="6">The sequence shown here is derived from an EMBL/GenBank/DDBJ whole genome shotgun (WGS) entry which is preliminary data.</text>
</comment>
<dbReference type="AlphaFoldDB" id="A0A323UP38"/>
<dbReference type="GO" id="GO:0016491">
    <property type="term" value="F:oxidoreductase activity"/>
    <property type="evidence" value="ECO:0007669"/>
    <property type="project" value="UniProtKB-KW"/>
</dbReference>
<proteinExistence type="inferred from homology"/>
<feature type="non-terminal residue" evidence="6">
    <location>
        <position position="148"/>
    </location>
</feature>